<reference evidence="2 3" key="1">
    <citation type="journal article" date="2018" name="ISME J.">
        <title>A methanotrophic archaeon couples anaerobic oxidation of methane to Fe(III) reduction.</title>
        <authorList>
            <person name="Cai C."/>
            <person name="Leu A.O."/>
            <person name="Xie G.J."/>
            <person name="Guo J."/>
            <person name="Feng Y."/>
            <person name="Zhao J.X."/>
            <person name="Tyson G.W."/>
            <person name="Yuan Z."/>
            <person name="Hu S."/>
        </authorList>
    </citation>
    <scope>NUCLEOTIDE SEQUENCE [LARGE SCALE GENOMIC DNA]</scope>
    <source>
        <strain evidence="2">FeB_12</strain>
    </source>
</reference>
<dbReference type="Proteomes" id="UP000250918">
    <property type="component" value="Unassembled WGS sequence"/>
</dbReference>
<proteinExistence type="predicted"/>
<accession>A0A855X3J5</accession>
<feature type="domain" description="DUF362" evidence="1">
    <location>
        <begin position="89"/>
        <end position="283"/>
    </location>
</feature>
<dbReference type="PROSITE" id="PS51318">
    <property type="entry name" value="TAT"/>
    <property type="match status" value="1"/>
</dbReference>
<comment type="caution">
    <text evidence="2">The sequence shown here is derived from an EMBL/GenBank/DDBJ whole genome shotgun (WGS) entry which is preliminary data.</text>
</comment>
<dbReference type="AlphaFoldDB" id="A0A855X3J5"/>
<dbReference type="InterPro" id="IPR019546">
    <property type="entry name" value="TAT_signal_bac_arc"/>
</dbReference>
<evidence type="ECO:0000313" key="3">
    <source>
        <dbReference type="Proteomes" id="UP000250918"/>
    </source>
</evidence>
<protein>
    <submittedName>
        <fullName evidence="2">Cytoplasmic protein</fullName>
    </submittedName>
</protein>
<sequence>MISRREFLKTTGQAVALAGITTGVGILFHNRSSAKYAPILLKTGDYRVPNDALLPRLTLCHNDDAVVALNKSLDAIGGIKRFVEKGERVVIKPNLGWDRTPETGANTSPILVGEMVRLCIAAGAAEVIVTDVSCNDPRRCYIRSGVREAVEKAGGKALLPREEDFVKTVIDGKMITTWPVLKYFVQTDKLINMPIIKQHSLLECTCSMKNWYGILGGPRHQLHQKIDQSIVDLAAFCRPTLTVVDATRVLLRNGPTGGSLDDVAIENTVLCATDEVAADSRACEFLGLRGDHVGHIVLAEKTGLGKVDYRAAGYKEVA</sequence>
<dbReference type="EMBL" id="PQAP01000010">
    <property type="protein sequence ID" value="PWB75395.1"/>
    <property type="molecule type" value="Genomic_DNA"/>
</dbReference>
<dbReference type="InterPro" id="IPR007160">
    <property type="entry name" value="DUF362"/>
</dbReference>
<dbReference type="InterPro" id="IPR006311">
    <property type="entry name" value="TAT_signal"/>
</dbReference>
<evidence type="ECO:0000313" key="2">
    <source>
        <dbReference type="EMBL" id="PWB75395.1"/>
    </source>
</evidence>
<evidence type="ECO:0000259" key="1">
    <source>
        <dbReference type="Pfam" id="PF04015"/>
    </source>
</evidence>
<name>A0A855X3J5_9BACT</name>
<dbReference type="NCBIfam" id="TIGR01409">
    <property type="entry name" value="TAT_signal_seq"/>
    <property type="match status" value="1"/>
</dbReference>
<organism evidence="2 3">
    <name type="scientific">candidate division GN15 bacterium</name>
    <dbReference type="NCBI Taxonomy" id="2072418"/>
    <lineage>
        <taxon>Bacteria</taxon>
        <taxon>candidate division GN15</taxon>
    </lineage>
</organism>
<gene>
    <name evidence="2" type="ORF">C3F09_02575</name>
</gene>
<dbReference type="Pfam" id="PF04015">
    <property type="entry name" value="DUF362"/>
    <property type="match status" value="1"/>
</dbReference>